<dbReference type="Proteomes" id="UP001150925">
    <property type="component" value="Unassembled WGS sequence"/>
</dbReference>
<dbReference type="CDD" id="cd02340">
    <property type="entry name" value="ZZ_NBR1_like"/>
    <property type="match status" value="1"/>
</dbReference>
<dbReference type="InterPro" id="IPR043145">
    <property type="entry name" value="Znf_ZZ_sf"/>
</dbReference>
<reference evidence="7" key="1">
    <citation type="submission" date="2022-07" db="EMBL/GenBank/DDBJ databases">
        <title>Phylogenomic reconstructions and comparative analyses of Kickxellomycotina fungi.</title>
        <authorList>
            <person name="Reynolds N.K."/>
            <person name="Stajich J.E."/>
            <person name="Barry K."/>
            <person name="Grigoriev I.V."/>
            <person name="Crous P."/>
            <person name="Smith M.E."/>
        </authorList>
    </citation>
    <scope>NUCLEOTIDE SEQUENCE</scope>
    <source>
        <strain evidence="7">RSA 1196</strain>
    </source>
</reference>
<feature type="compositionally biased region" description="Pro residues" evidence="5">
    <location>
        <begin position="1196"/>
        <end position="1206"/>
    </location>
</feature>
<feature type="domain" description="ZZ-type" evidence="6">
    <location>
        <begin position="453"/>
        <end position="504"/>
    </location>
</feature>
<keyword evidence="1" id="KW-0479">Metal-binding</keyword>
<protein>
    <recommendedName>
        <fullName evidence="6">ZZ-type domain-containing protein</fullName>
    </recommendedName>
</protein>
<feature type="region of interest" description="Disordered" evidence="5">
    <location>
        <begin position="1277"/>
        <end position="1300"/>
    </location>
</feature>
<comment type="caution">
    <text evidence="7">The sequence shown here is derived from an EMBL/GenBank/DDBJ whole genome shotgun (WGS) entry which is preliminary data.</text>
</comment>
<dbReference type="PROSITE" id="PS50135">
    <property type="entry name" value="ZF_ZZ_2"/>
    <property type="match status" value="1"/>
</dbReference>
<dbReference type="InterPro" id="IPR000433">
    <property type="entry name" value="Znf_ZZ"/>
</dbReference>
<dbReference type="GO" id="GO:0008270">
    <property type="term" value="F:zinc ion binding"/>
    <property type="evidence" value="ECO:0007669"/>
    <property type="project" value="UniProtKB-KW"/>
</dbReference>
<evidence type="ECO:0000256" key="2">
    <source>
        <dbReference type="ARBA" id="ARBA00022771"/>
    </source>
</evidence>
<dbReference type="OrthoDB" id="661148at2759"/>
<keyword evidence="8" id="KW-1185">Reference proteome</keyword>
<keyword evidence="2 4" id="KW-0863">Zinc-finger</keyword>
<dbReference type="InterPro" id="IPR013783">
    <property type="entry name" value="Ig-like_fold"/>
</dbReference>
<name>A0A9W8B1A3_9FUNG</name>
<feature type="compositionally biased region" description="Polar residues" evidence="5">
    <location>
        <begin position="985"/>
        <end position="998"/>
    </location>
</feature>
<dbReference type="Gene3D" id="2.60.40.10">
    <property type="entry name" value="Immunoglobulins"/>
    <property type="match status" value="1"/>
</dbReference>
<feature type="region of interest" description="Disordered" evidence="5">
    <location>
        <begin position="797"/>
        <end position="831"/>
    </location>
</feature>
<feature type="region of interest" description="Disordered" evidence="5">
    <location>
        <begin position="574"/>
        <end position="646"/>
    </location>
</feature>
<dbReference type="EMBL" id="JANBPY010000031">
    <property type="protein sequence ID" value="KAJ1969702.1"/>
    <property type="molecule type" value="Genomic_DNA"/>
</dbReference>
<feature type="compositionally biased region" description="Polar residues" evidence="5">
    <location>
        <begin position="575"/>
        <end position="586"/>
    </location>
</feature>
<feature type="compositionally biased region" description="Polar residues" evidence="5">
    <location>
        <begin position="1166"/>
        <end position="1179"/>
    </location>
</feature>
<evidence type="ECO:0000313" key="8">
    <source>
        <dbReference type="Proteomes" id="UP001150925"/>
    </source>
</evidence>
<dbReference type="Pfam" id="PF00569">
    <property type="entry name" value="ZZ"/>
    <property type="match status" value="2"/>
</dbReference>
<gene>
    <name evidence="7" type="ORF">IWQ62_000458</name>
</gene>
<feature type="compositionally biased region" description="Pro residues" evidence="5">
    <location>
        <begin position="1090"/>
        <end position="1102"/>
    </location>
</feature>
<accession>A0A9W8B1A3</accession>
<feature type="region of interest" description="Disordered" evidence="5">
    <location>
        <begin position="970"/>
        <end position="1264"/>
    </location>
</feature>
<dbReference type="SMART" id="SM00291">
    <property type="entry name" value="ZnF_ZZ"/>
    <property type="match status" value="2"/>
</dbReference>
<evidence type="ECO:0000256" key="1">
    <source>
        <dbReference type="ARBA" id="ARBA00022723"/>
    </source>
</evidence>
<evidence type="ECO:0000313" key="7">
    <source>
        <dbReference type="EMBL" id="KAJ1969702.1"/>
    </source>
</evidence>
<dbReference type="PANTHER" id="PTHR20930">
    <property type="entry name" value="OVARIAN CARCINOMA ANTIGEN CA125-RELATED"/>
    <property type="match status" value="1"/>
</dbReference>
<dbReference type="Gene3D" id="3.10.20.90">
    <property type="entry name" value="Phosphatidylinositol 3-kinase Catalytic Subunit, Chain A, domain 1"/>
    <property type="match status" value="1"/>
</dbReference>
<dbReference type="PROSITE" id="PS01357">
    <property type="entry name" value="ZF_ZZ_1"/>
    <property type="match status" value="1"/>
</dbReference>
<dbReference type="Gene3D" id="3.30.60.90">
    <property type="match status" value="2"/>
</dbReference>
<evidence type="ECO:0000256" key="4">
    <source>
        <dbReference type="PROSITE-ProRule" id="PRU00228"/>
    </source>
</evidence>
<keyword evidence="3" id="KW-0862">Zinc</keyword>
<dbReference type="SUPFAM" id="SSF57850">
    <property type="entry name" value="RING/U-box"/>
    <property type="match status" value="2"/>
</dbReference>
<dbReference type="PANTHER" id="PTHR20930:SF0">
    <property type="entry name" value="PROTEIN ILRUN"/>
    <property type="match status" value="1"/>
</dbReference>
<sequence>MGTPIILKFQFDRQLRRISFPDARNINYYEIAYLIQDLFGITDPLTLLYLNRKGKLKSINNQYGLERAVLDATLYSQRVQSSDGKIRMKIVVLSFPALIDNQESILTTATSEVGQVGTESSDRIQLVEATAAGEGSSEGTSRKDLTVDGKDGVTGSVVVSRSRGGASTSIPASAAGLVITGSNSSLSLDDVTLPVKKDKLVRVFESSKGPHVHHTAIDESNCLYCHHLNHHLEHHVNAAMDTKSVSASNGAVSLPDTREILAVLQHQLASLNQGVGDISRAMRYFLSLPDETDAQSRFWYPEPTELPPHDPEAVIVLCSLCRSVIFGGRWICSECSDYSLCSKCAQKQHDHPHPLHVLSEGDSALSSLSSVLGLEKPPYVTQPGMPNSLVSAIKQNSSTAAKGERSVRVLSPGFDDVVVVPRLEDIMSDRQSATNVPVISDAHGSGVASQVVHHNVFCGNCRREIRGVRYRCANCNDFSLCSACEAYEVHDPDHIFLKLKKPLDPLLQSSDSVSSLLSSNKSTDPADPAAYPSVMVSQGLAGIGSDMLDRPLSLPPTSHLGASSAAVLSSGSLVTGDSTAVPTQRPSPRDSPTKIAPVHPGPSKPTHAQNSAEVRHVPIGSEMPAPPFTHGGPGQHMNPPSPIPLEERSGIVPPPFPPPPVPPLTSVPPLGYSEDISFPYFQARCVGLPDGLDGYQFAPGARIQKTWLVRNVGQHPWPESTQVRLVGSSSNTLMDQGFPFVFSVGAAAPGQTVPVKVKFRVPQEPGAYSTYWRLTTSDGQRFGDTLTWLVRVKGLQRSTSPPSLGEWGSADPYHGRPALSRQRPHPPASFSSRRDYPHLWPYMSVPALPPPVHGPPPGHWLRSGPPIGWEVPPSDPGFLGPGASSVLSASNGSGLPPPIPILRPHLRSLLTPPRHQPPWGATPLSPPSLSHARGNALALDFPGPHSLPLEGPRSFDDTLPFLRTLARPPTRQEPVLAGSNALPPWTTSHVNSNASYQLPPSRPSMAAPHRDGPDLTEESGTPSQVSIPAATGVFMPSSSDETSALALRSSLSHVGSPPPLPPLPQIPLPPLPMASVPPESASYSSHNSDLPPPPLPPLPVPEVQPNSSRHSTVALPADQSGLAPTLAAGEEIPLPSRPPPAGSFMVPSTDTATSDRPPLPPLPLSAQHTSFLSKGSQVGPTGPLEESSLVSSMSMPQPPPPLPPLPQFSKRSSQISPPDPIMAMPMPTVSPSQLAPPGIPSHMKSSSSIANPLIPSPSRDSLFSDLSDEMLNSELSNWRSPLTSGYGSQISTPPSSTPSR</sequence>
<evidence type="ECO:0000259" key="6">
    <source>
        <dbReference type="PROSITE" id="PS50135"/>
    </source>
</evidence>
<feature type="compositionally biased region" description="Polar residues" evidence="5">
    <location>
        <begin position="1277"/>
        <end position="1290"/>
    </location>
</feature>
<feature type="compositionally biased region" description="Low complexity" evidence="5">
    <location>
        <begin position="1183"/>
        <end position="1195"/>
    </location>
</feature>
<dbReference type="InterPro" id="IPR032350">
    <property type="entry name" value="Nbr1_FW"/>
</dbReference>
<feature type="compositionally biased region" description="Pro residues" evidence="5">
    <location>
        <begin position="1056"/>
        <end position="1072"/>
    </location>
</feature>
<feature type="non-terminal residue" evidence="7">
    <location>
        <position position="1300"/>
    </location>
</feature>
<organism evidence="7 8">
    <name type="scientific">Dispira parvispora</name>
    <dbReference type="NCBI Taxonomy" id="1520584"/>
    <lineage>
        <taxon>Eukaryota</taxon>
        <taxon>Fungi</taxon>
        <taxon>Fungi incertae sedis</taxon>
        <taxon>Zoopagomycota</taxon>
        <taxon>Kickxellomycotina</taxon>
        <taxon>Dimargaritomycetes</taxon>
        <taxon>Dimargaritales</taxon>
        <taxon>Dimargaritaceae</taxon>
        <taxon>Dispira</taxon>
    </lineage>
</organism>
<evidence type="ECO:0000256" key="5">
    <source>
        <dbReference type="SAM" id="MobiDB-lite"/>
    </source>
</evidence>
<evidence type="ECO:0000256" key="3">
    <source>
        <dbReference type="ARBA" id="ARBA00022833"/>
    </source>
</evidence>
<dbReference type="CDD" id="cd14947">
    <property type="entry name" value="NBR1_like"/>
    <property type="match status" value="1"/>
</dbReference>
<feature type="compositionally biased region" description="Low complexity" evidence="5">
    <location>
        <begin position="1291"/>
        <end position="1300"/>
    </location>
</feature>
<proteinExistence type="predicted"/>
<dbReference type="Pfam" id="PF16158">
    <property type="entry name" value="N_BRCA1_IG"/>
    <property type="match status" value="1"/>
</dbReference>